<dbReference type="CDD" id="cd01948">
    <property type="entry name" value="EAL"/>
    <property type="match status" value="1"/>
</dbReference>
<dbReference type="InterPro" id="IPR013767">
    <property type="entry name" value="PAS_fold"/>
</dbReference>
<feature type="domain" description="GGDEF" evidence="5">
    <location>
        <begin position="195"/>
        <end position="327"/>
    </location>
</feature>
<accession>A0ABY5DPM9</accession>
<dbReference type="NCBIfam" id="TIGR00254">
    <property type="entry name" value="GGDEF"/>
    <property type="match status" value="1"/>
</dbReference>
<evidence type="ECO:0000259" key="4">
    <source>
        <dbReference type="PROSITE" id="PS50883"/>
    </source>
</evidence>
<dbReference type="Proteomes" id="UP001056035">
    <property type="component" value="Chromosome"/>
</dbReference>
<evidence type="ECO:0000313" key="6">
    <source>
        <dbReference type="EMBL" id="UTI62732.1"/>
    </source>
</evidence>
<feature type="region of interest" description="Disordered" evidence="1">
    <location>
        <begin position="580"/>
        <end position="602"/>
    </location>
</feature>
<protein>
    <submittedName>
        <fullName evidence="6">EAL domain-containing protein</fullName>
    </submittedName>
</protein>
<dbReference type="InterPro" id="IPR035965">
    <property type="entry name" value="PAS-like_dom_sf"/>
</dbReference>
<dbReference type="InterPro" id="IPR043128">
    <property type="entry name" value="Rev_trsase/Diguanyl_cyclase"/>
</dbReference>
<dbReference type="PANTHER" id="PTHR44757:SF2">
    <property type="entry name" value="BIOFILM ARCHITECTURE MAINTENANCE PROTEIN MBAA"/>
    <property type="match status" value="1"/>
</dbReference>
<dbReference type="SMART" id="SM00086">
    <property type="entry name" value="PAC"/>
    <property type="match status" value="1"/>
</dbReference>
<name>A0ABY5DPM9_9ACTN</name>
<keyword evidence="7" id="KW-1185">Reference proteome</keyword>
<dbReference type="CDD" id="cd01949">
    <property type="entry name" value="GGDEF"/>
    <property type="match status" value="1"/>
</dbReference>
<evidence type="ECO:0000259" key="3">
    <source>
        <dbReference type="PROSITE" id="PS50113"/>
    </source>
</evidence>
<dbReference type="SMART" id="SM00091">
    <property type="entry name" value="PAS"/>
    <property type="match status" value="1"/>
</dbReference>
<dbReference type="InterPro" id="IPR001610">
    <property type="entry name" value="PAC"/>
</dbReference>
<feature type="domain" description="PAS" evidence="2">
    <location>
        <begin position="36"/>
        <end position="106"/>
    </location>
</feature>
<feature type="domain" description="PAC" evidence="3">
    <location>
        <begin position="113"/>
        <end position="163"/>
    </location>
</feature>
<dbReference type="SMART" id="SM00052">
    <property type="entry name" value="EAL"/>
    <property type="match status" value="1"/>
</dbReference>
<dbReference type="InterPro" id="IPR035919">
    <property type="entry name" value="EAL_sf"/>
</dbReference>
<evidence type="ECO:0000259" key="2">
    <source>
        <dbReference type="PROSITE" id="PS50112"/>
    </source>
</evidence>
<proteinExistence type="predicted"/>
<sequence>MGTLGEILRWCFYTVNRWYYRVAARLMRRDRLVSGSEKKFRALLESAPDAMVIVDRRGHITLVNAQAERLFGYRREELIGQSVGELIPESARARHRQHQKVYLKDATTRAMGHDLELRGRRKDGTEFPVEISLSPLETDQGQLVMSAIRDVTDRKLAEAQLRLMAEHDTLTGTLNRRSFETLFAQEVAAASVTQIEGGLIVLDIDGLKDINDTLGHAAGDDLLRRVTVLLRGELRDTDLLARFGGDEFAVILPQTTREETGAVARYLLRTIAESVLVIGSRRVRITCSAGVSSFAGGAQPEEVMLAADTALYAAKDQGRDRVVVYEPAKEEASARHVRAAWTQRLRQTLDLGQLVPYQQPLLDTRLGLVTQCELLVRVLDDAGKPIAPIAFLATAERTGMVVEIDRFMVDCAIDLIRASSATARAGGPLAYAVNLSARSLAQPDLPGDIVRRIEAAGIDPRLLTFEITETVAITDLAAARAFAHPLRALGCAFALDDFGAGFASFSHLKHLPIDWLKIDGDYVRDLPRSRTDQVIVQHVARIGRELGLRTTAEFVEDRETLEMVTRYGVDAAQGYHIGRPEPVSAGAPAPYPTAEGIVHERP</sequence>
<evidence type="ECO:0000313" key="7">
    <source>
        <dbReference type="Proteomes" id="UP001056035"/>
    </source>
</evidence>
<dbReference type="InterPro" id="IPR000014">
    <property type="entry name" value="PAS"/>
</dbReference>
<dbReference type="Gene3D" id="3.30.450.20">
    <property type="entry name" value="PAS domain"/>
    <property type="match status" value="1"/>
</dbReference>
<dbReference type="Gene3D" id="3.20.20.450">
    <property type="entry name" value="EAL domain"/>
    <property type="match status" value="1"/>
</dbReference>
<dbReference type="Gene3D" id="3.30.70.270">
    <property type="match status" value="1"/>
</dbReference>
<feature type="domain" description="EAL" evidence="4">
    <location>
        <begin position="338"/>
        <end position="594"/>
    </location>
</feature>
<dbReference type="InterPro" id="IPR000700">
    <property type="entry name" value="PAS-assoc_C"/>
</dbReference>
<reference evidence="6 7" key="1">
    <citation type="submission" date="2022-06" db="EMBL/GenBank/DDBJ databases">
        <title>Paraconexibacter antarcticus.</title>
        <authorList>
            <person name="Kim C.S."/>
        </authorList>
    </citation>
    <scope>NUCLEOTIDE SEQUENCE [LARGE SCALE GENOMIC DNA]</scope>
    <source>
        <strain evidence="6 7">02-257</strain>
    </source>
</reference>
<organism evidence="6 7">
    <name type="scientific">Paraconexibacter antarcticus</name>
    <dbReference type="NCBI Taxonomy" id="2949664"/>
    <lineage>
        <taxon>Bacteria</taxon>
        <taxon>Bacillati</taxon>
        <taxon>Actinomycetota</taxon>
        <taxon>Thermoleophilia</taxon>
        <taxon>Solirubrobacterales</taxon>
        <taxon>Paraconexibacteraceae</taxon>
        <taxon>Paraconexibacter</taxon>
    </lineage>
</organism>
<dbReference type="PROSITE" id="PS50883">
    <property type="entry name" value="EAL"/>
    <property type="match status" value="1"/>
</dbReference>
<dbReference type="PROSITE" id="PS50113">
    <property type="entry name" value="PAC"/>
    <property type="match status" value="1"/>
</dbReference>
<dbReference type="Pfam" id="PF00989">
    <property type="entry name" value="PAS"/>
    <property type="match status" value="1"/>
</dbReference>
<dbReference type="CDD" id="cd00130">
    <property type="entry name" value="PAS"/>
    <property type="match status" value="1"/>
</dbReference>
<dbReference type="InterPro" id="IPR000160">
    <property type="entry name" value="GGDEF_dom"/>
</dbReference>
<evidence type="ECO:0000259" key="5">
    <source>
        <dbReference type="PROSITE" id="PS50887"/>
    </source>
</evidence>
<dbReference type="NCBIfam" id="TIGR00229">
    <property type="entry name" value="sensory_box"/>
    <property type="match status" value="1"/>
</dbReference>
<dbReference type="Pfam" id="PF00563">
    <property type="entry name" value="EAL"/>
    <property type="match status" value="1"/>
</dbReference>
<dbReference type="SUPFAM" id="SSF55073">
    <property type="entry name" value="Nucleotide cyclase"/>
    <property type="match status" value="1"/>
</dbReference>
<dbReference type="EMBL" id="CP098502">
    <property type="protein sequence ID" value="UTI62732.1"/>
    <property type="molecule type" value="Genomic_DNA"/>
</dbReference>
<dbReference type="PROSITE" id="PS50887">
    <property type="entry name" value="GGDEF"/>
    <property type="match status" value="1"/>
</dbReference>
<dbReference type="InterPro" id="IPR029787">
    <property type="entry name" value="Nucleotide_cyclase"/>
</dbReference>
<dbReference type="SUPFAM" id="SSF55785">
    <property type="entry name" value="PYP-like sensor domain (PAS domain)"/>
    <property type="match status" value="1"/>
</dbReference>
<dbReference type="PANTHER" id="PTHR44757">
    <property type="entry name" value="DIGUANYLATE CYCLASE DGCP"/>
    <property type="match status" value="1"/>
</dbReference>
<dbReference type="Pfam" id="PF00990">
    <property type="entry name" value="GGDEF"/>
    <property type="match status" value="1"/>
</dbReference>
<dbReference type="SUPFAM" id="SSF141868">
    <property type="entry name" value="EAL domain-like"/>
    <property type="match status" value="1"/>
</dbReference>
<evidence type="ECO:0000256" key="1">
    <source>
        <dbReference type="SAM" id="MobiDB-lite"/>
    </source>
</evidence>
<dbReference type="InterPro" id="IPR052155">
    <property type="entry name" value="Biofilm_reg_signaling"/>
</dbReference>
<dbReference type="SMART" id="SM00267">
    <property type="entry name" value="GGDEF"/>
    <property type="match status" value="1"/>
</dbReference>
<dbReference type="RefSeq" id="WP_254569467.1">
    <property type="nucleotide sequence ID" value="NZ_CP098502.1"/>
</dbReference>
<dbReference type="PROSITE" id="PS50112">
    <property type="entry name" value="PAS"/>
    <property type="match status" value="1"/>
</dbReference>
<dbReference type="InterPro" id="IPR001633">
    <property type="entry name" value="EAL_dom"/>
</dbReference>
<gene>
    <name evidence="6" type="ORF">NBH00_15345</name>
</gene>